<comment type="catalytic activity">
    <reaction evidence="3">
        <text>a ribonucleoside 5'-triphosphate + H2O = a ribonucleoside 5'-phosphate + diphosphate + H(+)</text>
        <dbReference type="Rhea" id="RHEA:23996"/>
        <dbReference type="ChEBI" id="CHEBI:15377"/>
        <dbReference type="ChEBI" id="CHEBI:15378"/>
        <dbReference type="ChEBI" id="CHEBI:33019"/>
        <dbReference type="ChEBI" id="CHEBI:58043"/>
        <dbReference type="ChEBI" id="CHEBI:61557"/>
        <dbReference type="EC" id="3.6.1.9"/>
    </reaction>
</comment>
<reference evidence="4 5" key="1">
    <citation type="submission" date="2019-06" db="EMBL/GenBank/DDBJ databases">
        <title>Sequencing the genomes of 1000 actinobacteria strains.</title>
        <authorList>
            <person name="Klenk H.-P."/>
        </authorList>
    </citation>
    <scope>NUCLEOTIDE SEQUENCE [LARGE SCALE GENOMIC DNA]</scope>
    <source>
        <strain evidence="4 5">DSM 18607</strain>
    </source>
</reference>
<dbReference type="Gene3D" id="3.90.950.10">
    <property type="match status" value="1"/>
</dbReference>
<dbReference type="Pfam" id="PF02545">
    <property type="entry name" value="Maf"/>
    <property type="match status" value="1"/>
</dbReference>
<dbReference type="NCBIfam" id="TIGR00172">
    <property type="entry name" value="maf"/>
    <property type="match status" value="1"/>
</dbReference>
<comment type="cofactor">
    <cofactor evidence="1 3">
        <name>a divalent metal cation</name>
        <dbReference type="ChEBI" id="CHEBI:60240"/>
    </cofactor>
</comment>
<keyword evidence="3" id="KW-0546">Nucleotide metabolism</keyword>
<accession>A0A542E2C2</accession>
<keyword evidence="3" id="KW-0963">Cytoplasm</keyword>
<dbReference type="PANTHER" id="PTHR43213">
    <property type="entry name" value="BIFUNCTIONAL DTTP/UTP PYROPHOSPHATASE/METHYLTRANSFERASE PROTEIN-RELATED"/>
    <property type="match status" value="1"/>
</dbReference>
<gene>
    <name evidence="4" type="ORF">FB458_2577</name>
</gene>
<dbReference type="HAMAP" id="MF_00528">
    <property type="entry name" value="Maf"/>
    <property type="match status" value="1"/>
</dbReference>
<comment type="similarity">
    <text evidence="3">Belongs to the Maf family.</text>
</comment>
<name>A0A542E2C2_9MICO</name>
<dbReference type="GO" id="GO:0047429">
    <property type="term" value="F:nucleoside triphosphate diphosphatase activity"/>
    <property type="evidence" value="ECO:0007669"/>
    <property type="project" value="UniProtKB-EC"/>
</dbReference>
<comment type="caution">
    <text evidence="3">Lacks conserved residue(s) required for the propagation of feature annotation.</text>
</comment>
<dbReference type="EC" id="3.6.1.9" evidence="3"/>
<evidence type="ECO:0000313" key="4">
    <source>
        <dbReference type="EMBL" id="TQJ09465.1"/>
    </source>
</evidence>
<dbReference type="RefSeq" id="WP_141848832.1">
    <property type="nucleotide sequence ID" value="NZ_BAAAPR010000014.1"/>
</dbReference>
<dbReference type="SUPFAM" id="SSF52972">
    <property type="entry name" value="ITPase-like"/>
    <property type="match status" value="1"/>
</dbReference>
<dbReference type="EMBL" id="VFMN01000001">
    <property type="protein sequence ID" value="TQJ09465.1"/>
    <property type="molecule type" value="Genomic_DNA"/>
</dbReference>
<evidence type="ECO:0000256" key="1">
    <source>
        <dbReference type="ARBA" id="ARBA00001968"/>
    </source>
</evidence>
<dbReference type="InterPro" id="IPR003697">
    <property type="entry name" value="Maf-like"/>
</dbReference>
<dbReference type="OrthoDB" id="3527985at2"/>
<evidence type="ECO:0000256" key="2">
    <source>
        <dbReference type="ARBA" id="ARBA00022801"/>
    </source>
</evidence>
<comment type="subcellular location">
    <subcellularLocation>
        <location evidence="3">Cytoplasm</location>
    </subcellularLocation>
</comment>
<dbReference type="CDD" id="cd00555">
    <property type="entry name" value="Maf"/>
    <property type="match status" value="1"/>
</dbReference>
<keyword evidence="5" id="KW-1185">Reference proteome</keyword>
<dbReference type="PANTHER" id="PTHR43213:SF5">
    <property type="entry name" value="BIFUNCTIONAL DTTP_UTP PYROPHOSPHATASE_METHYLTRANSFERASE PROTEIN-RELATED"/>
    <property type="match status" value="1"/>
</dbReference>
<dbReference type="GO" id="GO:0005737">
    <property type="term" value="C:cytoplasm"/>
    <property type="evidence" value="ECO:0007669"/>
    <property type="project" value="UniProtKB-SubCell"/>
</dbReference>
<comment type="function">
    <text evidence="3">Nucleoside triphosphate pyrophosphatase. May have a dual role in cell division arrest and in preventing the incorporation of modified nucleotides into cellular nucleic acids.</text>
</comment>
<dbReference type="Proteomes" id="UP000317893">
    <property type="component" value="Unassembled WGS sequence"/>
</dbReference>
<dbReference type="GO" id="GO:0009117">
    <property type="term" value="P:nucleotide metabolic process"/>
    <property type="evidence" value="ECO:0007669"/>
    <property type="project" value="UniProtKB-KW"/>
</dbReference>
<evidence type="ECO:0000313" key="5">
    <source>
        <dbReference type="Proteomes" id="UP000317893"/>
    </source>
</evidence>
<keyword evidence="2 3" id="KW-0378">Hydrolase</keyword>
<feature type="active site" description="Proton acceptor" evidence="3">
    <location>
        <position position="87"/>
    </location>
</feature>
<protein>
    <recommendedName>
        <fullName evidence="3">Nucleoside triphosphate pyrophosphatase</fullName>
        <ecNumber evidence="3">3.6.1.9</ecNumber>
    </recommendedName>
    <alternativeName>
        <fullName evidence="3">Nucleotide pyrophosphatase</fullName>
        <shortName evidence="3">Nucleotide PPase</shortName>
    </alternativeName>
</protein>
<organism evidence="4 5">
    <name type="scientific">Lapillicoccus jejuensis</name>
    <dbReference type="NCBI Taxonomy" id="402171"/>
    <lineage>
        <taxon>Bacteria</taxon>
        <taxon>Bacillati</taxon>
        <taxon>Actinomycetota</taxon>
        <taxon>Actinomycetes</taxon>
        <taxon>Micrococcales</taxon>
        <taxon>Intrasporangiaceae</taxon>
        <taxon>Lapillicoccus</taxon>
    </lineage>
</organism>
<proteinExistence type="inferred from homology"/>
<dbReference type="PIRSF" id="PIRSF006305">
    <property type="entry name" value="Maf"/>
    <property type="match status" value="1"/>
</dbReference>
<sequence length="220" mass="22967">MPHPTSSTTPVALVLASQSPARLATLRAAGIEPQVVVSDVDEEAAVAQARAAYGELEPADVALLLARAKCEAVASQVETSTLVLGCDSVLELDGEVHGKPADAAEARERWRRMRGRSGVLHTGHWLRDERDEDEGGTGATLGATASTTVHFAEVTDDEIEAYVATGEPLRVAGAFTVDGLGGAFVTGIEGDHHNVVGLSLPLLRELVAEVGVGWFVLGRG</sequence>
<dbReference type="InterPro" id="IPR029001">
    <property type="entry name" value="ITPase-like_fam"/>
</dbReference>
<dbReference type="AlphaFoldDB" id="A0A542E2C2"/>
<evidence type="ECO:0000256" key="3">
    <source>
        <dbReference type="HAMAP-Rule" id="MF_00528"/>
    </source>
</evidence>
<comment type="catalytic activity">
    <reaction evidence="3">
        <text>a 2'-deoxyribonucleoside 5'-triphosphate + H2O = a 2'-deoxyribonucleoside 5'-phosphate + diphosphate + H(+)</text>
        <dbReference type="Rhea" id="RHEA:44644"/>
        <dbReference type="ChEBI" id="CHEBI:15377"/>
        <dbReference type="ChEBI" id="CHEBI:15378"/>
        <dbReference type="ChEBI" id="CHEBI:33019"/>
        <dbReference type="ChEBI" id="CHEBI:61560"/>
        <dbReference type="ChEBI" id="CHEBI:65317"/>
        <dbReference type="EC" id="3.6.1.9"/>
    </reaction>
</comment>
<comment type="caution">
    <text evidence="4">The sequence shown here is derived from an EMBL/GenBank/DDBJ whole genome shotgun (WGS) entry which is preliminary data.</text>
</comment>